<accession>A0A8S3ZY51</accession>
<dbReference type="FunFam" id="2.30.42.10:FF:000052">
    <property type="entry name" value="Syntrophin beta 1"/>
    <property type="match status" value="1"/>
</dbReference>
<feature type="domain" description="PH" evidence="14">
    <location>
        <begin position="243"/>
        <end position="354"/>
    </location>
</feature>
<keyword evidence="7" id="KW-0677">Repeat</keyword>
<gene>
    <name evidence="16" type="ORF">CUNI_LOCUS16789</name>
</gene>
<evidence type="ECO:0000256" key="3">
    <source>
        <dbReference type="ARBA" id="ARBA00004282"/>
    </source>
</evidence>
<dbReference type="PROSITE" id="PS50003">
    <property type="entry name" value="PH_DOMAIN"/>
    <property type="match status" value="1"/>
</dbReference>
<keyword evidence="6" id="KW-0597">Phosphoprotein</keyword>
<dbReference type="OrthoDB" id="409749at2759"/>
<dbReference type="InterPro" id="IPR001849">
    <property type="entry name" value="PH_domain"/>
</dbReference>
<dbReference type="PANTHER" id="PTHR10554">
    <property type="entry name" value="SYNTROPHIN"/>
    <property type="match status" value="1"/>
</dbReference>
<dbReference type="GO" id="GO:0005516">
    <property type="term" value="F:calmodulin binding"/>
    <property type="evidence" value="ECO:0007669"/>
    <property type="project" value="UniProtKB-KW"/>
</dbReference>
<evidence type="ECO:0000256" key="1">
    <source>
        <dbReference type="ARBA" id="ARBA00004184"/>
    </source>
</evidence>
<dbReference type="InterPro" id="IPR055108">
    <property type="entry name" value="Syntrophin_4th"/>
</dbReference>
<comment type="subcellular location">
    <subcellularLocation>
        <location evidence="3">Cell junction</location>
    </subcellularLocation>
    <subcellularLocation>
        <location evidence="2">Cytoplasm</location>
        <location evidence="2">Cytoskeleton</location>
    </subcellularLocation>
    <subcellularLocation>
        <location evidence="1">Endomembrane system</location>
        <topology evidence="1">Peripheral membrane protein</topology>
    </subcellularLocation>
</comment>
<organism evidence="16 17">
    <name type="scientific">Candidula unifasciata</name>
    <dbReference type="NCBI Taxonomy" id="100452"/>
    <lineage>
        <taxon>Eukaryota</taxon>
        <taxon>Metazoa</taxon>
        <taxon>Spiralia</taxon>
        <taxon>Lophotrochozoa</taxon>
        <taxon>Mollusca</taxon>
        <taxon>Gastropoda</taxon>
        <taxon>Heterobranchia</taxon>
        <taxon>Euthyneura</taxon>
        <taxon>Panpulmonata</taxon>
        <taxon>Eupulmonata</taxon>
        <taxon>Stylommatophora</taxon>
        <taxon>Helicina</taxon>
        <taxon>Helicoidea</taxon>
        <taxon>Geomitridae</taxon>
        <taxon>Candidula</taxon>
    </lineage>
</organism>
<evidence type="ECO:0000256" key="6">
    <source>
        <dbReference type="ARBA" id="ARBA00022553"/>
    </source>
</evidence>
<dbReference type="EMBL" id="CAJHNH020004546">
    <property type="protein sequence ID" value="CAG5131231.1"/>
    <property type="molecule type" value="Genomic_DNA"/>
</dbReference>
<reference evidence="16" key="1">
    <citation type="submission" date="2021-04" db="EMBL/GenBank/DDBJ databases">
        <authorList>
            <consortium name="Molecular Ecology Group"/>
        </authorList>
    </citation>
    <scope>NUCLEOTIDE SEQUENCE</scope>
</reference>
<dbReference type="Pfam" id="PF00169">
    <property type="entry name" value="PH"/>
    <property type="match status" value="1"/>
</dbReference>
<dbReference type="PANTHER" id="PTHR10554:SF12">
    <property type="entry name" value="IP02644P"/>
    <property type="match status" value="1"/>
</dbReference>
<dbReference type="GO" id="GO:0005856">
    <property type="term" value="C:cytoskeleton"/>
    <property type="evidence" value="ECO:0007669"/>
    <property type="project" value="UniProtKB-SubCell"/>
</dbReference>
<dbReference type="PROSITE" id="PS50106">
    <property type="entry name" value="PDZ"/>
    <property type="match status" value="1"/>
</dbReference>
<keyword evidence="17" id="KW-1185">Reference proteome</keyword>
<dbReference type="AlphaFoldDB" id="A0A8S3ZY51"/>
<evidence type="ECO:0000256" key="9">
    <source>
        <dbReference type="ARBA" id="ARBA00022860"/>
    </source>
</evidence>
<evidence type="ECO:0000256" key="12">
    <source>
        <dbReference type="ARBA" id="ARBA00023203"/>
    </source>
</evidence>
<keyword evidence="10" id="KW-0965">Cell junction</keyword>
<name>A0A8S3ZY51_9EUPU</name>
<evidence type="ECO:0000313" key="17">
    <source>
        <dbReference type="Proteomes" id="UP000678393"/>
    </source>
</evidence>
<dbReference type="InterPro" id="IPR001478">
    <property type="entry name" value="PDZ"/>
</dbReference>
<comment type="similarity">
    <text evidence="4">Belongs to the syntrophin family.</text>
</comment>
<dbReference type="CDD" id="cd06801">
    <property type="entry name" value="PDZ_syntrophin-like"/>
    <property type="match status" value="1"/>
</dbReference>
<dbReference type="SUPFAM" id="SSF50729">
    <property type="entry name" value="PH domain-like"/>
    <property type="match status" value="2"/>
</dbReference>
<dbReference type="Gene3D" id="2.30.29.30">
    <property type="entry name" value="Pleckstrin-homology domain (PH domain)/Phosphotyrosine-binding domain (PTB)"/>
    <property type="match status" value="1"/>
</dbReference>
<dbReference type="InterPro" id="IPR041428">
    <property type="entry name" value="PHsplit_syntrophin"/>
</dbReference>
<evidence type="ECO:0008006" key="18">
    <source>
        <dbReference type="Google" id="ProtNLM"/>
    </source>
</evidence>
<evidence type="ECO:0000259" key="15">
    <source>
        <dbReference type="PROSITE" id="PS50106"/>
    </source>
</evidence>
<dbReference type="GO" id="GO:0003779">
    <property type="term" value="F:actin binding"/>
    <property type="evidence" value="ECO:0007669"/>
    <property type="project" value="UniProtKB-KW"/>
</dbReference>
<dbReference type="Pfam" id="PF23012">
    <property type="entry name" value="Syntrophin_4th"/>
    <property type="match status" value="1"/>
</dbReference>
<evidence type="ECO:0000256" key="2">
    <source>
        <dbReference type="ARBA" id="ARBA00004245"/>
    </source>
</evidence>
<dbReference type="GO" id="GO:0005198">
    <property type="term" value="F:structural molecule activity"/>
    <property type="evidence" value="ECO:0007669"/>
    <property type="project" value="InterPro"/>
</dbReference>
<feature type="domain" description="PDZ" evidence="15">
    <location>
        <begin position="62"/>
        <end position="145"/>
    </location>
</feature>
<evidence type="ECO:0000256" key="11">
    <source>
        <dbReference type="ARBA" id="ARBA00023136"/>
    </source>
</evidence>
<keyword evidence="13" id="KW-0206">Cytoskeleton</keyword>
<dbReference type="GO" id="GO:0012505">
    <property type="term" value="C:endomembrane system"/>
    <property type="evidence" value="ECO:0007669"/>
    <property type="project" value="UniProtKB-SubCell"/>
</dbReference>
<evidence type="ECO:0000256" key="13">
    <source>
        <dbReference type="ARBA" id="ARBA00023212"/>
    </source>
</evidence>
<dbReference type="GO" id="GO:0070161">
    <property type="term" value="C:anchoring junction"/>
    <property type="evidence" value="ECO:0007669"/>
    <property type="project" value="UniProtKB-SubCell"/>
</dbReference>
<dbReference type="SMART" id="SM00228">
    <property type="entry name" value="PDZ"/>
    <property type="match status" value="1"/>
</dbReference>
<sequence length="459" mass="51133">MANTVLKSGTFEILVRQQWYFVNGSLKEECLVLTLNESPDQNSILNGSIADIPEGIIGQKRCVKVIKDEQNGLGISIKGGRENRMPILITKIYKNTAADKTDRLYVGDAILSVNGEELRDATHEDAVRALKKAGKVVELQVKFLKEVTPYFKKLSPLNDIEWGSQDLSRKESVKANDLTFPDSQRRTLELHSPDGKGSCVLRFPDPATAADWASAIHANMMALTKQAIQEANRMLSSSGNQHDVRHMGWLSRQLTGDQTTPVWKPVFMALLDNDIVLYNSAPLSKEGWATPSQCIALLASRFVHFGNKNRCVGADYFTFGIRSGTHNGVEVNIFRVESLHDLNVWSRALNQGSLETAVLTKQVSYSVTWKNKKAKLTVHFDKGFILWEDSVAADGPGEVLWAHPFEDLISSSDDGQRLLWLDFVDVGEQELDFSMCPKPVVFTIHTFLSAKVSRMGLLP</sequence>
<dbReference type="SUPFAM" id="SSF50156">
    <property type="entry name" value="PDZ domain-like"/>
    <property type="match status" value="1"/>
</dbReference>
<evidence type="ECO:0000256" key="7">
    <source>
        <dbReference type="ARBA" id="ARBA00022737"/>
    </source>
</evidence>
<keyword evidence="5" id="KW-0963">Cytoplasm</keyword>
<evidence type="ECO:0000256" key="8">
    <source>
        <dbReference type="ARBA" id="ARBA00022837"/>
    </source>
</evidence>
<dbReference type="Proteomes" id="UP000678393">
    <property type="component" value="Unassembled WGS sequence"/>
</dbReference>
<keyword evidence="12" id="KW-0009">Actin-binding</keyword>
<keyword evidence="11" id="KW-0472">Membrane</keyword>
<evidence type="ECO:0000256" key="4">
    <source>
        <dbReference type="ARBA" id="ARBA00010798"/>
    </source>
</evidence>
<dbReference type="Pfam" id="PF00595">
    <property type="entry name" value="PDZ"/>
    <property type="match status" value="1"/>
</dbReference>
<dbReference type="InterPro" id="IPR015482">
    <property type="entry name" value="Syntrophin"/>
</dbReference>
<evidence type="ECO:0000259" key="14">
    <source>
        <dbReference type="PROSITE" id="PS50003"/>
    </source>
</evidence>
<protein>
    <recommendedName>
        <fullName evidence="18">Syntrophin</fullName>
    </recommendedName>
</protein>
<evidence type="ECO:0000256" key="10">
    <source>
        <dbReference type="ARBA" id="ARBA00022949"/>
    </source>
</evidence>
<dbReference type="GO" id="GO:0016010">
    <property type="term" value="C:dystrophin-associated glycoprotein complex"/>
    <property type="evidence" value="ECO:0007669"/>
    <property type="project" value="TreeGrafter"/>
</dbReference>
<evidence type="ECO:0000313" key="16">
    <source>
        <dbReference type="EMBL" id="CAG5131231.1"/>
    </source>
</evidence>
<dbReference type="SMART" id="SM00233">
    <property type="entry name" value="PH"/>
    <property type="match status" value="2"/>
</dbReference>
<proteinExistence type="inferred from homology"/>
<dbReference type="InterPro" id="IPR036034">
    <property type="entry name" value="PDZ_sf"/>
</dbReference>
<keyword evidence="8" id="KW-0106">Calcium</keyword>
<evidence type="ECO:0000256" key="5">
    <source>
        <dbReference type="ARBA" id="ARBA00022490"/>
    </source>
</evidence>
<dbReference type="InterPro" id="IPR011993">
    <property type="entry name" value="PH-like_dom_sf"/>
</dbReference>
<dbReference type="Gene3D" id="2.30.42.10">
    <property type="match status" value="1"/>
</dbReference>
<keyword evidence="9" id="KW-0112">Calmodulin-binding</keyword>
<comment type="caution">
    <text evidence="16">The sequence shown here is derived from an EMBL/GenBank/DDBJ whole genome shotgun (WGS) entry which is preliminary data.</text>
</comment>
<dbReference type="Pfam" id="PF18012">
    <property type="entry name" value="PH_17"/>
    <property type="match status" value="1"/>
</dbReference>